<evidence type="ECO:0000313" key="4">
    <source>
        <dbReference type="Proteomes" id="UP000321947"/>
    </source>
</evidence>
<dbReference type="Proteomes" id="UP000321393">
    <property type="component" value="Unassembled WGS sequence"/>
</dbReference>
<protein>
    <submittedName>
        <fullName evidence="1">Polyprotein</fullName>
    </submittedName>
</protein>
<organism evidence="1 3">
    <name type="scientific">Cucumis melo var. makuwa</name>
    <name type="common">Oriental melon</name>
    <dbReference type="NCBI Taxonomy" id="1194695"/>
    <lineage>
        <taxon>Eukaryota</taxon>
        <taxon>Viridiplantae</taxon>
        <taxon>Streptophyta</taxon>
        <taxon>Embryophyta</taxon>
        <taxon>Tracheophyta</taxon>
        <taxon>Spermatophyta</taxon>
        <taxon>Magnoliopsida</taxon>
        <taxon>eudicotyledons</taxon>
        <taxon>Gunneridae</taxon>
        <taxon>Pentapetalae</taxon>
        <taxon>rosids</taxon>
        <taxon>fabids</taxon>
        <taxon>Cucurbitales</taxon>
        <taxon>Cucurbitaceae</taxon>
        <taxon>Benincaseae</taxon>
        <taxon>Cucumis</taxon>
    </lineage>
</organism>
<dbReference type="PANTHER" id="PTHR47599">
    <property type="entry name" value="CELL-TO-CELL MOVEMENT PROTEIN"/>
    <property type="match status" value="1"/>
</dbReference>
<comment type="caution">
    <text evidence="1">The sequence shown here is derived from an EMBL/GenBank/DDBJ whole genome shotgun (WGS) entry which is preliminary data.</text>
</comment>
<dbReference type="OrthoDB" id="1429427at2759"/>
<dbReference type="InterPro" id="IPR051596">
    <property type="entry name" value="Caulimoviridae_Movement"/>
</dbReference>
<dbReference type="PANTHER" id="PTHR47599:SF4">
    <property type="entry name" value="POLYPROTEIN"/>
    <property type="match status" value="1"/>
</dbReference>
<reference evidence="3 4" key="1">
    <citation type="submission" date="2019-08" db="EMBL/GenBank/DDBJ databases">
        <title>Draft genome sequences of two oriental melons (Cucumis melo L. var makuwa).</title>
        <authorList>
            <person name="Kwon S.-Y."/>
        </authorList>
    </citation>
    <scope>NUCLEOTIDE SEQUENCE [LARGE SCALE GENOMIC DNA]</scope>
    <source>
        <strain evidence="4">cv. Chang Bougi</strain>
        <strain evidence="3">cv. SW 3</strain>
        <tissue evidence="1">Leaf</tissue>
    </source>
</reference>
<evidence type="ECO:0000313" key="1">
    <source>
        <dbReference type="EMBL" id="KAA0033914.1"/>
    </source>
</evidence>
<dbReference type="EMBL" id="SSTE01020563">
    <property type="protein sequence ID" value="KAA0033914.1"/>
    <property type="molecule type" value="Genomic_DNA"/>
</dbReference>
<dbReference type="EMBL" id="SSTD01016279">
    <property type="protein sequence ID" value="TYK01296.1"/>
    <property type="molecule type" value="Genomic_DNA"/>
</dbReference>
<sequence>MLSKLKKKLSLNSLVIETSSSSSNNFGINSENLEETLSKYSRVENQSSSIENRLQNWSIPRLEPKEIYAHPFFNFREKDVVRISEDNIPVSEDFSKYRLLANENIELCRKHNYRHLHIGCIQVAIKPLFKTGLDVPIYVALRDKRHLNFSSSLLGIVQSNLDNGPVYFTCKPGFTVALQDKNIYDVLCLDVRAKGLRLKNGSYPFSVMYILYYKMMYTNASPKALGVSPKNYTMLMKVNLERSSMMVLKLLDWSELTRNPIWSIEHATTPRTRQSSTTQITEYDDGHVEVQFQEESHEPPIREIYSGWSSVSEYRPTTSKPLTWRTTIGKEFLSEYPPEEEASFPHPKMPSVAIVSSLYKTIDEEKTKTVDVREIKNIQQ</sequence>
<name>A0A5A7SRU6_CUCMM</name>
<accession>A0A5A7SRU6</accession>
<dbReference type="AlphaFoldDB" id="A0A5A7SRU6"/>
<gene>
    <name evidence="2" type="ORF">E5676_scaffold49G00880</name>
    <name evidence="1" type="ORF">E6C27_scaffold43059G001050</name>
</gene>
<dbReference type="Proteomes" id="UP000321947">
    <property type="component" value="Unassembled WGS sequence"/>
</dbReference>
<evidence type="ECO:0000313" key="2">
    <source>
        <dbReference type="EMBL" id="TYK01296.1"/>
    </source>
</evidence>
<dbReference type="Pfam" id="PF01107">
    <property type="entry name" value="MP"/>
    <property type="match status" value="1"/>
</dbReference>
<proteinExistence type="predicted"/>
<evidence type="ECO:0000313" key="3">
    <source>
        <dbReference type="Proteomes" id="UP000321393"/>
    </source>
</evidence>
<dbReference type="InterPro" id="IPR028919">
    <property type="entry name" value="Viral_movement"/>
</dbReference>